<dbReference type="InterPro" id="IPR004838">
    <property type="entry name" value="NHTrfase_class1_PyrdxlP-BS"/>
</dbReference>
<dbReference type="CDD" id="cd00609">
    <property type="entry name" value="AAT_like"/>
    <property type="match status" value="1"/>
</dbReference>
<dbReference type="PANTHER" id="PTHR45744:SF2">
    <property type="entry name" value="TYROSINE AMINOTRANSFERASE"/>
    <property type="match status" value="1"/>
</dbReference>
<dbReference type="Proteomes" id="UP000887540">
    <property type="component" value="Unplaced"/>
</dbReference>
<dbReference type="Gene3D" id="3.90.1150.10">
    <property type="entry name" value="Aspartate Aminotransferase, domain 1"/>
    <property type="match status" value="1"/>
</dbReference>
<sequence length="296" mass="33337">MLVRSLPNNQLNNKFLSINGVSNEKVDLTDDDIETKAKLEIDNNPKEWAILEGSTGCRQAINRIRKVFEAIGKIPFNKEKVPIRMDMGDPTVALSECGKTILLPDPGFPLYGALCKKYNVETRTYPINMEEGVIDLKRLEEQIDKNTIAMIVNNPMNPAGIVFSKSHLEEVLKIAYKHKIIIIADEIYGDLTFNNANFYPLATLSPKVTIICCDGISKRYLVPGWRLGWLILYNRYNVLDEMKMIILSYTQHLMGACAILQGALPAVLEKTPITFKESTCKLLQNNADIICNKLSD</sequence>
<dbReference type="Pfam" id="PF00155">
    <property type="entry name" value="Aminotran_1_2"/>
    <property type="match status" value="1"/>
</dbReference>
<dbReference type="GO" id="GO:0006559">
    <property type="term" value="P:L-phenylalanine catabolic process"/>
    <property type="evidence" value="ECO:0007669"/>
    <property type="project" value="TreeGrafter"/>
</dbReference>
<dbReference type="PROSITE" id="PS00105">
    <property type="entry name" value="AA_TRANSFER_CLASS_1"/>
    <property type="match status" value="1"/>
</dbReference>
<dbReference type="WBParaSite" id="ACRNAN_scaffold13234.g31821.t1">
    <property type="protein sequence ID" value="ACRNAN_scaffold13234.g31821.t1"/>
    <property type="gene ID" value="ACRNAN_scaffold13234.g31821"/>
</dbReference>
<dbReference type="AlphaFoldDB" id="A0A914CQ31"/>
<dbReference type="InterPro" id="IPR015422">
    <property type="entry name" value="PyrdxlP-dep_Trfase_small"/>
</dbReference>
<keyword evidence="2" id="KW-0663">Pyridoxal phosphate</keyword>
<organism evidence="4 5">
    <name type="scientific">Acrobeloides nanus</name>
    <dbReference type="NCBI Taxonomy" id="290746"/>
    <lineage>
        <taxon>Eukaryota</taxon>
        <taxon>Metazoa</taxon>
        <taxon>Ecdysozoa</taxon>
        <taxon>Nematoda</taxon>
        <taxon>Chromadorea</taxon>
        <taxon>Rhabditida</taxon>
        <taxon>Tylenchina</taxon>
        <taxon>Cephalobomorpha</taxon>
        <taxon>Cephaloboidea</taxon>
        <taxon>Cephalobidae</taxon>
        <taxon>Acrobeloides</taxon>
    </lineage>
</organism>
<accession>A0A914CQ31</accession>
<dbReference type="InterPro" id="IPR004839">
    <property type="entry name" value="Aminotransferase_I/II_large"/>
</dbReference>
<dbReference type="PANTHER" id="PTHR45744">
    <property type="entry name" value="TYROSINE AMINOTRANSFERASE"/>
    <property type="match status" value="1"/>
</dbReference>
<evidence type="ECO:0000259" key="3">
    <source>
        <dbReference type="Pfam" id="PF00155"/>
    </source>
</evidence>
<feature type="domain" description="Aminotransferase class I/classII large" evidence="3">
    <location>
        <begin position="96"/>
        <end position="294"/>
    </location>
</feature>
<evidence type="ECO:0000256" key="1">
    <source>
        <dbReference type="ARBA" id="ARBA00007441"/>
    </source>
</evidence>
<name>A0A914CQ31_9BILA</name>
<proteinExistence type="inferred from homology"/>
<dbReference type="InterPro" id="IPR015424">
    <property type="entry name" value="PyrdxlP-dep_Trfase"/>
</dbReference>
<evidence type="ECO:0000313" key="4">
    <source>
        <dbReference type="Proteomes" id="UP000887540"/>
    </source>
</evidence>
<dbReference type="GO" id="GO:0004838">
    <property type="term" value="F:L-tyrosine-2-oxoglutarate transaminase activity"/>
    <property type="evidence" value="ECO:0007669"/>
    <property type="project" value="TreeGrafter"/>
</dbReference>
<evidence type="ECO:0000256" key="2">
    <source>
        <dbReference type="ARBA" id="ARBA00022898"/>
    </source>
</evidence>
<comment type="similarity">
    <text evidence="1">Belongs to the class-I pyridoxal-phosphate-dependent aminotransferase family.</text>
</comment>
<protein>
    <submittedName>
        <fullName evidence="5">Aminotransferase class I/classII domain-containing protein</fullName>
    </submittedName>
</protein>
<keyword evidence="4" id="KW-1185">Reference proteome</keyword>
<evidence type="ECO:0000313" key="5">
    <source>
        <dbReference type="WBParaSite" id="ACRNAN_scaffold13234.g31821.t1"/>
    </source>
</evidence>
<reference evidence="5" key="1">
    <citation type="submission" date="2022-11" db="UniProtKB">
        <authorList>
            <consortium name="WormBaseParasite"/>
        </authorList>
    </citation>
    <scope>IDENTIFICATION</scope>
</reference>
<dbReference type="GO" id="GO:0030170">
    <property type="term" value="F:pyridoxal phosphate binding"/>
    <property type="evidence" value="ECO:0007669"/>
    <property type="project" value="InterPro"/>
</dbReference>
<dbReference type="SUPFAM" id="SSF53383">
    <property type="entry name" value="PLP-dependent transferases"/>
    <property type="match status" value="1"/>
</dbReference>
<dbReference type="Gene3D" id="3.40.640.10">
    <property type="entry name" value="Type I PLP-dependent aspartate aminotransferase-like (Major domain)"/>
    <property type="match status" value="1"/>
</dbReference>
<dbReference type="InterPro" id="IPR015421">
    <property type="entry name" value="PyrdxlP-dep_Trfase_major"/>
</dbReference>
<dbReference type="GO" id="GO:0006572">
    <property type="term" value="P:L-tyrosine catabolic process"/>
    <property type="evidence" value="ECO:0007669"/>
    <property type="project" value="TreeGrafter"/>
</dbReference>